<organism evidence="1 2">
    <name type="scientific">Methanospirillum hungatei JF-1 (strain ATCC 27890 / DSM 864 / NBRC 100397 / JF-1)</name>
    <dbReference type="NCBI Taxonomy" id="323259"/>
    <lineage>
        <taxon>Archaea</taxon>
        <taxon>Methanobacteriati</taxon>
        <taxon>Methanobacteriota</taxon>
        <taxon>Stenosarchaea group</taxon>
        <taxon>Methanomicrobia</taxon>
        <taxon>Methanomicrobiales</taxon>
        <taxon>Methanospirillaceae</taxon>
        <taxon>Methanospirillum</taxon>
    </lineage>
</organism>
<dbReference type="EMBL" id="CP000254">
    <property type="protein sequence ID" value="ABD41128.1"/>
    <property type="molecule type" value="Genomic_DNA"/>
</dbReference>
<sequence length="117" mass="13146">MSFIHQKQNGLIMPLFVSAIFIFILVFPVSGDVPSSLISALPQSSDISSNLQVSEEWESYPTSGNHVHTVRWGGYIPFSCPQNDNRVKNKKGDYVSVVVSIDQQKNFKRLKNFRSGL</sequence>
<dbReference type="Proteomes" id="UP000001941">
    <property type="component" value="Chromosome"/>
</dbReference>
<keyword evidence="2" id="KW-1185">Reference proteome</keyword>
<evidence type="ECO:0000313" key="2">
    <source>
        <dbReference type="Proteomes" id="UP000001941"/>
    </source>
</evidence>
<proteinExistence type="predicted"/>
<dbReference type="HOGENOM" id="CLU_2079426_0_0_2"/>
<reference evidence="2" key="1">
    <citation type="journal article" date="2016" name="Stand. Genomic Sci.">
        <title>Complete genome sequence of Methanospirillum hungatei type strain JF1.</title>
        <authorList>
            <person name="Gunsalus R.P."/>
            <person name="Cook L.E."/>
            <person name="Crable B."/>
            <person name="Rohlin L."/>
            <person name="McDonald E."/>
            <person name="Mouttaki H."/>
            <person name="Sieber J.R."/>
            <person name="Poweleit N."/>
            <person name="Zhou H."/>
            <person name="Lapidus A.L."/>
            <person name="Daligault H.E."/>
            <person name="Land M."/>
            <person name="Gilna P."/>
            <person name="Ivanova N."/>
            <person name="Kyrpides N."/>
            <person name="Culley D.E."/>
            <person name="McInerney M.J."/>
        </authorList>
    </citation>
    <scope>NUCLEOTIDE SEQUENCE [LARGE SCALE GENOMIC DNA]</scope>
    <source>
        <strain evidence="2">ATCC 27890 / DSM 864 / NBRC 100397 / JF-1</strain>
    </source>
</reference>
<dbReference type="InParanoid" id="Q2FM00"/>
<name>Q2FM00_METHJ</name>
<accession>Q2FM00</accession>
<protein>
    <submittedName>
        <fullName evidence="1">Uncharacterized protein</fullName>
    </submittedName>
</protein>
<dbReference type="STRING" id="323259.Mhun_1390"/>
<evidence type="ECO:0000313" key="1">
    <source>
        <dbReference type="EMBL" id="ABD41128.1"/>
    </source>
</evidence>
<gene>
    <name evidence="1" type="ordered locus">Mhun_1390</name>
</gene>
<dbReference type="EnsemblBacteria" id="ABD41128">
    <property type="protein sequence ID" value="ABD41128"/>
    <property type="gene ID" value="Mhun_1390"/>
</dbReference>
<dbReference type="KEGG" id="mhu:Mhun_1390"/>
<dbReference type="AlphaFoldDB" id="Q2FM00"/>